<dbReference type="AlphaFoldDB" id="A0A0S4XQN7"/>
<accession>A0A0S4XQN7</accession>
<reference evidence="2" key="1">
    <citation type="submission" date="2015-11" db="EMBL/GenBank/DDBJ databases">
        <authorList>
            <person name="Zhang Y."/>
            <person name="Guo Z."/>
        </authorList>
    </citation>
    <scope>NUCLEOTIDE SEQUENCE</scope>
    <source>
        <strain evidence="2">BN30871</strain>
    </source>
</reference>
<dbReference type="EMBL" id="FAXN01000103">
    <property type="protein sequence ID" value="CUV66612.1"/>
    <property type="molecule type" value="Genomic_DNA"/>
</dbReference>
<proteinExistence type="predicted"/>
<dbReference type="InterPro" id="IPR010982">
    <property type="entry name" value="Lambda_DNA-bd_dom_sf"/>
</dbReference>
<protein>
    <recommendedName>
        <fullName evidence="1">HigA2-like helix-turn-helix domain-containing protein</fullName>
    </recommendedName>
</protein>
<evidence type="ECO:0000259" key="1">
    <source>
        <dbReference type="Pfam" id="PF13744"/>
    </source>
</evidence>
<dbReference type="GO" id="GO:0003677">
    <property type="term" value="F:DNA binding"/>
    <property type="evidence" value="ECO:0007669"/>
    <property type="project" value="InterPro"/>
</dbReference>
<feature type="domain" description="HigA2-like helix-turn-helix" evidence="1">
    <location>
        <begin position="18"/>
        <end position="91"/>
    </location>
</feature>
<sequence length="92" mass="10141">MKQGIGSNFDDFLADEGMLATAEAVAIKRVLAFQIKETMEQNNITKTQMAKKMKTSRTAIDRLLDPLNTSITLATIENAVVAMGKRLNIQVI</sequence>
<gene>
    <name evidence="2" type="ORF">BN3087_970003</name>
</gene>
<dbReference type="InterPro" id="IPR039554">
    <property type="entry name" value="HigA2-like_HTH"/>
</dbReference>
<dbReference type="SUPFAM" id="SSF47413">
    <property type="entry name" value="lambda repressor-like DNA-binding domains"/>
    <property type="match status" value="1"/>
</dbReference>
<dbReference type="Gene3D" id="1.10.260.40">
    <property type="entry name" value="lambda repressor-like DNA-binding domains"/>
    <property type="match status" value="1"/>
</dbReference>
<organism evidence="2">
    <name type="scientific">Sulfurovum sp. enrichment culture clone C5</name>
    <dbReference type="NCBI Taxonomy" id="497650"/>
    <lineage>
        <taxon>Bacteria</taxon>
        <taxon>Pseudomonadati</taxon>
        <taxon>Campylobacterota</taxon>
        <taxon>Epsilonproteobacteria</taxon>
        <taxon>Campylobacterales</taxon>
        <taxon>Sulfurovaceae</taxon>
        <taxon>Sulfurovum</taxon>
        <taxon>environmental samples</taxon>
    </lineage>
</organism>
<dbReference type="Pfam" id="PF13744">
    <property type="entry name" value="HTH_37"/>
    <property type="match status" value="1"/>
</dbReference>
<name>A0A0S4XQN7_9BACT</name>
<evidence type="ECO:0000313" key="2">
    <source>
        <dbReference type="EMBL" id="CUV66612.1"/>
    </source>
</evidence>